<dbReference type="EMBL" id="JACJTB010000022">
    <property type="protein sequence ID" value="MBD2596053.1"/>
    <property type="molecule type" value="Genomic_DNA"/>
</dbReference>
<comment type="caution">
    <text evidence="1">The sequence shown here is derived from an EMBL/GenBank/DDBJ whole genome shotgun (WGS) entry which is preliminary data.</text>
</comment>
<protein>
    <submittedName>
        <fullName evidence="1">Uncharacterized protein</fullName>
    </submittedName>
</protein>
<reference evidence="1 2" key="1">
    <citation type="journal article" date="2020" name="ISME J.">
        <title>Comparative genomics reveals insights into cyanobacterial evolution and habitat adaptation.</title>
        <authorList>
            <person name="Chen M.Y."/>
            <person name="Teng W.K."/>
            <person name="Zhao L."/>
            <person name="Hu C.X."/>
            <person name="Zhou Y.K."/>
            <person name="Han B.P."/>
            <person name="Song L.R."/>
            <person name="Shu W.S."/>
        </authorList>
    </citation>
    <scope>NUCLEOTIDE SEQUENCE [LARGE SCALE GENOMIC DNA]</scope>
    <source>
        <strain evidence="1 2">FACHB-130</strain>
    </source>
</reference>
<evidence type="ECO:0000313" key="1">
    <source>
        <dbReference type="EMBL" id="MBD2596053.1"/>
    </source>
</evidence>
<accession>A0ABR8FZJ3</accession>
<proteinExistence type="predicted"/>
<organism evidence="1 2">
    <name type="scientific">Nostoc spongiaeforme FACHB-130</name>
    <dbReference type="NCBI Taxonomy" id="1357510"/>
    <lineage>
        <taxon>Bacteria</taxon>
        <taxon>Bacillati</taxon>
        <taxon>Cyanobacteriota</taxon>
        <taxon>Cyanophyceae</taxon>
        <taxon>Nostocales</taxon>
        <taxon>Nostocaceae</taxon>
        <taxon>Nostoc</taxon>
    </lineage>
</organism>
<sequence length="138" mass="15467">MESQDLNTALVNFLKAKDPLFTERDKLFSALNAYWLPFAMKEAGYSDEELRQCAKNAIYRLKLHISYLAESFGLELDDDVVSQPVATTKAFPPVTKLPKLNDINLQPSTATEVISTGSQPLDDLIHHEDDSTFEGLFS</sequence>
<name>A0ABR8FZJ3_9NOSO</name>
<evidence type="ECO:0000313" key="2">
    <source>
        <dbReference type="Proteomes" id="UP000603457"/>
    </source>
</evidence>
<gene>
    <name evidence="1" type="ORF">H6G74_17220</name>
</gene>
<dbReference type="Proteomes" id="UP000603457">
    <property type="component" value="Unassembled WGS sequence"/>
</dbReference>
<keyword evidence="2" id="KW-1185">Reference proteome</keyword>